<dbReference type="EnsemblMetazoa" id="ASIC017937-RA">
    <property type="protein sequence ID" value="ASIC017937-PA"/>
    <property type="gene ID" value="ASIC017937"/>
</dbReference>
<dbReference type="EMBL" id="KE525347">
    <property type="protein sequence ID" value="KFB49677.1"/>
    <property type="molecule type" value="Genomic_DNA"/>
</dbReference>
<keyword evidence="4" id="KW-1185">Reference proteome</keyword>
<feature type="compositionally biased region" description="Polar residues" evidence="1">
    <location>
        <begin position="432"/>
        <end position="452"/>
    </location>
</feature>
<dbReference type="Proteomes" id="UP000030765">
    <property type="component" value="Unassembled WGS sequence"/>
</dbReference>
<protein>
    <submittedName>
        <fullName evidence="2 3">Uncharacterized protein</fullName>
    </submittedName>
</protein>
<gene>
    <name evidence="2" type="ORF">ZHAS_00017937</name>
</gene>
<evidence type="ECO:0000313" key="4">
    <source>
        <dbReference type="Proteomes" id="UP000030765"/>
    </source>
</evidence>
<dbReference type="OrthoDB" id="10663464at2759"/>
<reference evidence="3" key="2">
    <citation type="submission" date="2020-05" db="UniProtKB">
        <authorList>
            <consortium name="EnsemblMetazoa"/>
        </authorList>
    </citation>
    <scope>IDENTIFICATION</scope>
</reference>
<reference evidence="2 4" key="1">
    <citation type="journal article" date="2014" name="BMC Genomics">
        <title>Genome sequence of Anopheles sinensis provides insight into genetics basis of mosquito competence for malaria parasites.</title>
        <authorList>
            <person name="Zhou D."/>
            <person name="Zhang D."/>
            <person name="Ding G."/>
            <person name="Shi L."/>
            <person name="Hou Q."/>
            <person name="Ye Y."/>
            <person name="Xu Y."/>
            <person name="Zhou H."/>
            <person name="Xiong C."/>
            <person name="Li S."/>
            <person name="Yu J."/>
            <person name="Hong S."/>
            <person name="Yu X."/>
            <person name="Zou P."/>
            <person name="Chen C."/>
            <person name="Chang X."/>
            <person name="Wang W."/>
            <person name="Lv Y."/>
            <person name="Sun Y."/>
            <person name="Ma L."/>
            <person name="Shen B."/>
            <person name="Zhu C."/>
        </authorList>
    </citation>
    <scope>NUCLEOTIDE SEQUENCE [LARGE SCALE GENOMIC DNA]</scope>
</reference>
<evidence type="ECO:0000313" key="3">
    <source>
        <dbReference type="EnsemblMetazoa" id="ASIC017937-PA"/>
    </source>
</evidence>
<feature type="region of interest" description="Disordered" evidence="1">
    <location>
        <begin position="410"/>
        <end position="453"/>
    </location>
</feature>
<dbReference type="AlphaFoldDB" id="A0A084WHI3"/>
<organism evidence="2">
    <name type="scientific">Anopheles sinensis</name>
    <name type="common">Mosquito</name>
    <dbReference type="NCBI Taxonomy" id="74873"/>
    <lineage>
        <taxon>Eukaryota</taxon>
        <taxon>Metazoa</taxon>
        <taxon>Ecdysozoa</taxon>
        <taxon>Arthropoda</taxon>
        <taxon>Hexapoda</taxon>
        <taxon>Insecta</taxon>
        <taxon>Pterygota</taxon>
        <taxon>Neoptera</taxon>
        <taxon>Endopterygota</taxon>
        <taxon>Diptera</taxon>
        <taxon>Nematocera</taxon>
        <taxon>Culicoidea</taxon>
        <taxon>Culicidae</taxon>
        <taxon>Anophelinae</taxon>
        <taxon>Anopheles</taxon>
    </lineage>
</organism>
<sequence>MILAFMWREKLHEVAELFIKTSPCLEFERNAIEEGYAPFNFAYQPISEILHDYNQMTRTLHQLVQRYGSKLSFPRSMSDLEKIEYLLDHPSNGTTCTQGNIGQASSFDSTQTASATEQTMTTDQEMFTQFSNEKTYMDAPTMSFMMVASNDGNGTGIGEQESSTTPQVCSTMDNYTVSAADGAMDGGTDGQVATQYVLVDGNGNEQPIMIQILPQSIPEAAAQTNGPVPSMNPAGIASEYPPSSYSVSLAQTEHEMQPPQGQCSVDVPLTVNTGSEALANEIQYHPPAEESTLLTMVSSHQEAMVIEEVVTADCDPGILITQSTYNEAGMLNTNTDDPAGSNVLPTIQPEQEEEHQKSKHAKHKETEPMVMVTTTMNNKKVVTKLKDFRRNIDISKNSKKKGNCCPAGKYCEKGQSDKTGNGKKSAKDMPTFESQPTASTEVSQGDPTTIDPTVSGIEEWQRIRSVNRNNFDNVVRQVISKDMDQLQQEKKFRCAKKGKRPFKCRG</sequence>
<dbReference type="VEuPathDB" id="VectorBase:ASIS009579"/>
<evidence type="ECO:0000256" key="1">
    <source>
        <dbReference type="SAM" id="MobiDB-lite"/>
    </source>
</evidence>
<accession>A0A084WHI3</accession>
<dbReference type="EMBL" id="ATLV01023839">
    <property type="status" value="NOT_ANNOTATED_CDS"/>
    <property type="molecule type" value="Genomic_DNA"/>
</dbReference>
<name>A0A084WHI3_ANOSI</name>
<dbReference type="VEuPathDB" id="VectorBase:ASIC017937"/>
<evidence type="ECO:0000313" key="2">
    <source>
        <dbReference type="EMBL" id="KFB49677.1"/>
    </source>
</evidence>
<proteinExistence type="predicted"/>